<evidence type="ECO:0000259" key="2">
    <source>
        <dbReference type="Pfam" id="PF14237"/>
    </source>
</evidence>
<proteinExistence type="predicted"/>
<reference evidence="3 4" key="1">
    <citation type="submission" date="2022-11" db="EMBL/GenBank/DDBJ databases">
        <authorList>
            <person name="Siebert D."/>
            <person name="Busche T."/>
            <person name="Saydam E."/>
            <person name="Kalinowski J."/>
            <person name="Ruckert C."/>
            <person name="Blombach B."/>
        </authorList>
    </citation>
    <scope>NUCLEOTIDE SEQUENCE [LARGE SCALE GENOMIC DNA]</scope>
    <source>
        <strain evidence="3 4">DSM 1083</strain>
    </source>
</reference>
<dbReference type="EMBL" id="CP113162">
    <property type="protein sequence ID" value="WEF51500.1"/>
    <property type="molecule type" value="Genomic_DNA"/>
</dbReference>
<dbReference type="Pfam" id="PF14237">
    <property type="entry name" value="GYF_2"/>
    <property type="match status" value="1"/>
</dbReference>
<sequence length="193" mass="21360">MSDTMQGAGTAAGEWFFTENGQRKGPFSATALVDLLGAEKVNGDTPVWKKGMSEWQPLRATDLAIHLQDAPPPVASSEINNGLVWTIALAPIPYTFLAAYRDLQLVQFPYENHTYIKLATFLVPAVVNAVLCLLDERQLKRAGYANNWLTVSGILLAPAYLFLRAKRLKQTPYYGFVWIALFVIGTILIGTDR</sequence>
<feature type="domain" description="GYF" evidence="2">
    <location>
        <begin position="15"/>
        <end position="60"/>
    </location>
</feature>
<evidence type="ECO:0000313" key="4">
    <source>
        <dbReference type="Proteomes" id="UP001213907"/>
    </source>
</evidence>
<feature type="transmembrane region" description="Helical" evidence="1">
    <location>
        <begin position="171"/>
        <end position="190"/>
    </location>
</feature>
<gene>
    <name evidence="3" type="ORF">AFIC_003094</name>
</gene>
<protein>
    <submittedName>
        <fullName evidence="3">DUF4339 domain-containing protein</fullName>
    </submittedName>
</protein>
<feature type="transmembrane region" description="Helical" evidence="1">
    <location>
        <begin position="115"/>
        <end position="134"/>
    </location>
</feature>
<name>A0ABY8BNF2_AFICR</name>
<organism evidence="3 4">
    <name type="scientific">Afipia carboxydohydrogena</name>
    <name type="common">Pseudomonas carboxydohydrogena</name>
    <dbReference type="NCBI Taxonomy" id="290"/>
    <lineage>
        <taxon>Bacteria</taxon>
        <taxon>Pseudomonadati</taxon>
        <taxon>Pseudomonadota</taxon>
        <taxon>Alphaproteobacteria</taxon>
        <taxon>Hyphomicrobiales</taxon>
        <taxon>Nitrobacteraceae</taxon>
        <taxon>Afipia</taxon>
    </lineage>
</organism>
<feature type="transmembrane region" description="Helical" evidence="1">
    <location>
        <begin position="146"/>
        <end position="165"/>
    </location>
</feature>
<accession>A0ABY8BNF2</accession>
<keyword evidence="1" id="KW-0472">Membrane</keyword>
<evidence type="ECO:0000256" key="1">
    <source>
        <dbReference type="SAM" id="Phobius"/>
    </source>
</evidence>
<feature type="transmembrane region" description="Helical" evidence="1">
    <location>
        <begin position="82"/>
        <end position="100"/>
    </location>
</feature>
<evidence type="ECO:0000313" key="3">
    <source>
        <dbReference type="EMBL" id="WEF51500.1"/>
    </source>
</evidence>
<keyword evidence="1" id="KW-0812">Transmembrane</keyword>
<dbReference type="RefSeq" id="WP_275247096.1">
    <property type="nucleotide sequence ID" value="NZ_BAABDX010000001.1"/>
</dbReference>
<dbReference type="Proteomes" id="UP001213907">
    <property type="component" value="Chromosome"/>
</dbReference>
<keyword evidence="4" id="KW-1185">Reference proteome</keyword>
<dbReference type="InterPro" id="IPR025640">
    <property type="entry name" value="GYF_2"/>
</dbReference>
<keyword evidence="1" id="KW-1133">Transmembrane helix</keyword>